<gene>
    <name evidence="6" type="ordered locus">Cyan7822_5856</name>
</gene>
<dbReference type="Pfam" id="PF00698">
    <property type="entry name" value="Acyl_transf_1"/>
    <property type="match status" value="1"/>
</dbReference>
<dbReference type="Gene3D" id="1.10.1200.10">
    <property type="entry name" value="ACP-like"/>
    <property type="match status" value="1"/>
</dbReference>
<dbReference type="SMART" id="SM00827">
    <property type="entry name" value="PKS_AT"/>
    <property type="match status" value="1"/>
</dbReference>
<evidence type="ECO:0000256" key="2">
    <source>
        <dbReference type="ARBA" id="ARBA00022553"/>
    </source>
</evidence>
<dbReference type="PROSITE" id="PS00012">
    <property type="entry name" value="PHOSPHOPANTETHEINE"/>
    <property type="match status" value="1"/>
</dbReference>
<dbReference type="GO" id="GO:0031177">
    <property type="term" value="F:phosphopantetheine binding"/>
    <property type="evidence" value="ECO:0007669"/>
    <property type="project" value="InterPro"/>
</dbReference>
<dbReference type="GO" id="GO:0004315">
    <property type="term" value="F:3-oxoacyl-[acyl-carrier-protein] synthase activity"/>
    <property type="evidence" value="ECO:0007669"/>
    <property type="project" value="InterPro"/>
</dbReference>
<dbReference type="InterPro" id="IPR009081">
    <property type="entry name" value="PP-bd_ACP"/>
</dbReference>
<name>E0UL80_GLOV7</name>
<feature type="domain" description="Ketosynthase family 3 (KS3)" evidence="5">
    <location>
        <begin position="34"/>
        <end position="461"/>
    </location>
</feature>
<dbReference type="InterPro" id="IPR001227">
    <property type="entry name" value="Ac_transferase_dom_sf"/>
</dbReference>
<dbReference type="PROSITE" id="PS00606">
    <property type="entry name" value="KS3_1"/>
    <property type="match status" value="1"/>
</dbReference>
<geneLocation type="plasmid" evidence="6 7">
    <name>Cy782201</name>
</geneLocation>
<dbReference type="SUPFAM" id="SSF47336">
    <property type="entry name" value="ACP-like"/>
    <property type="match status" value="1"/>
</dbReference>
<dbReference type="FunFam" id="3.40.47.10:FF:000019">
    <property type="entry name" value="Polyketide synthase type I"/>
    <property type="match status" value="1"/>
</dbReference>
<dbReference type="SUPFAM" id="SSF52151">
    <property type="entry name" value="FabD/lysophospholipase-like"/>
    <property type="match status" value="1"/>
</dbReference>
<dbReference type="SMART" id="SM00823">
    <property type="entry name" value="PKS_PP"/>
    <property type="match status" value="1"/>
</dbReference>
<dbReference type="InterPro" id="IPR014043">
    <property type="entry name" value="Acyl_transferase_dom"/>
</dbReference>
<evidence type="ECO:0000259" key="5">
    <source>
        <dbReference type="PROSITE" id="PS52004"/>
    </source>
</evidence>
<reference evidence="7" key="1">
    <citation type="journal article" date="2011" name="MBio">
        <title>Novel metabolic attributes of the genus Cyanothece, comprising a group of unicellular nitrogen-fixing Cyanobacteria.</title>
        <authorList>
            <person name="Bandyopadhyay A."/>
            <person name="Elvitigala T."/>
            <person name="Welsh E."/>
            <person name="Stockel J."/>
            <person name="Liberton M."/>
            <person name="Min H."/>
            <person name="Sherman L.A."/>
            <person name="Pakrasi H.B."/>
        </authorList>
    </citation>
    <scope>NUCLEOTIDE SEQUENCE [LARGE SCALE GENOMIC DNA]</scope>
    <source>
        <strain evidence="7">PCC 7822</strain>
        <plasmid evidence="7">Cy782201</plasmid>
    </source>
</reference>
<dbReference type="RefSeq" id="WP_013334460.1">
    <property type="nucleotide sequence ID" value="NC_014533.1"/>
</dbReference>
<dbReference type="PANTHER" id="PTHR43775:SF37">
    <property type="entry name" value="SI:DKEY-61P9.11"/>
    <property type="match status" value="1"/>
</dbReference>
<sequence length="1004" mass="111141">MMTSETTQPSPIKRALLALEDMQAKLEAVEAAKHEPIAIIGIGCRFPGNADSPERFWNLLNDGIDAITEVPKNRWNIDEVYDPNPDVPGKVYTRLGGFLPQVDEFDRQFFGISARECVSLDPQQRLLLEVSWEALENAYCRPEDLSKGLTGVFIGICNNDYAKVIIDERGRKQIDAYFGTGNATSIAAGRLSYLLGLKGPSLSIDTACSSSLVAVHLACQSLRQKESDVALAGGVNLILSPESSIVFSKTRMLDPEGRCKTFDASANGYARGEGCGVIVLKRLSDAQANGDRILALIRGSAVNHNGRSSSLISPNGPAQQAVIHNALNNGKVSPSQVSYVEVQGTGTSFGEPIEIGALEAVYCRNRSSDNPLAIGSVKTNIGHLEGAAGIASLIKVVLAMQSNTIPAHLNLKELNPYIDWQNLPITIPRVSLAWPNQNTQKFAGVSAFGFSGTNAHLVLEEAPTLNFQSAQLDNFEITERTHHLLELSAKTPWSLEHLAKKYIDYITQNPDIALADLCFNANSGRSHFVHRLAIVASDLKTLKEKLIAFVEQRQAEGVFTGQAASLPRIGAFFSGDISSALTLNYELYKSQPVFKEIISQCEDFLNKYLAFSLLDELDGKQDQNSLIHQSAYRPILLFVLQYALFEQWKAWGIEIAAVMGQSVGEYAAACAAGVLSWQDGLKLIVESSGLALRQEMIEEFKLMIKDLKFSLPVMPLISGSTGTVVTDQFTTLEDWFKHLSKKENTQFMTREIVGSKLEQQGCNVLFEIGIESFLSELNLHKIPQLKHLISLNYSSNNWKIIFDYLAKLYVCGTQINWKEIDKSYFRQRISLPNYAWEKQRYWVALEDDNTEDEISLSKNISHFEDLIKNLASSPELNADEVAFLPKLAELLKRESQKQTPDEQAYSGENITLKAISRKAEDIQSWLAERIAKELGVNASEIDVRVPFDSYGLDSVLAIGIASAAKQYFNIEVTPMLLVHFPTIETLSKYVSEQLEASDLEVFEI</sequence>
<dbReference type="Proteomes" id="UP000008206">
    <property type="component" value="Plasmid Cy782201"/>
</dbReference>
<dbReference type="EMBL" id="CP002199">
    <property type="protein sequence ID" value="ADN17710.1"/>
    <property type="molecule type" value="Genomic_DNA"/>
</dbReference>
<dbReference type="CDD" id="cd00833">
    <property type="entry name" value="PKS"/>
    <property type="match status" value="1"/>
</dbReference>
<dbReference type="Gene3D" id="3.40.366.10">
    <property type="entry name" value="Malonyl-Coenzyme A Acyl Carrier Protein, domain 2"/>
    <property type="match status" value="2"/>
</dbReference>
<evidence type="ECO:0000259" key="4">
    <source>
        <dbReference type="PROSITE" id="PS50075"/>
    </source>
</evidence>
<feature type="domain" description="Carrier" evidence="4">
    <location>
        <begin position="917"/>
        <end position="994"/>
    </location>
</feature>
<keyword evidence="7" id="KW-1185">Reference proteome</keyword>
<dbReference type="AlphaFoldDB" id="E0UL80"/>
<keyword evidence="3 6" id="KW-0808">Transferase</keyword>
<dbReference type="HOGENOM" id="CLU_000022_16_6_3"/>
<dbReference type="PROSITE" id="PS50075">
    <property type="entry name" value="CARRIER"/>
    <property type="match status" value="1"/>
</dbReference>
<dbReference type="InterPro" id="IPR014030">
    <property type="entry name" value="Ketoacyl_synth_N"/>
</dbReference>
<dbReference type="PROSITE" id="PS52004">
    <property type="entry name" value="KS3_2"/>
    <property type="match status" value="1"/>
</dbReference>
<dbReference type="PANTHER" id="PTHR43775">
    <property type="entry name" value="FATTY ACID SYNTHASE"/>
    <property type="match status" value="1"/>
</dbReference>
<keyword evidence="6" id="KW-0614">Plasmid</keyword>
<dbReference type="SMART" id="SM00825">
    <property type="entry name" value="PKS_KS"/>
    <property type="match status" value="1"/>
</dbReference>
<dbReference type="InterPro" id="IPR014031">
    <property type="entry name" value="Ketoacyl_synth_C"/>
</dbReference>
<dbReference type="InterPro" id="IPR006162">
    <property type="entry name" value="Ppantetheine_attach_site"/>
</dbReference>
<dbReference type="InterPro" id="IPR018201">
    <property type="entry name" value="Ketoacyl_synth_AS"/>
</dbReference>
<dbReference type="InterPro" id="IPR050091">
    <property type="entry name" value="PKS_NRPS_Biosynth_Enz"/>
</dbReference>
<dbReference type="KEGG" id="cyj:Cyan7822_5856"/>
<organism evidence="6 7">
    <name type="scientific">Gloeothece verrucosa (strain PCC 7822)</name>
    <name type="common">Cyanothece sp. (strain PCC 7822)</name>
    <dbReference type="NCBI Taxonomy" id="497965"/>
    <lineage>
        <taxon>Bacteria</taxon>
        <taxon>Bacillati</taxon>
        <taxon>Cyanobacteriota</taxon>
        <taxon>Cyanophyceae</taxon>
        <taxon>Oscillatoriophycideae</taxon>
        <taxon>Chroococcales</taxon>
        <taxon>Aphanothecaceae</taxon>
        <taxon>Gloeothece</taxon>
        <taxon>Gloeothece verrucosa</taxon>
    </lineage>
</organism>
<proteinExistence type="predicted"/>
<dbReference type="Pfam" id="PF02801">
    <property type="entry name" value="Ketoacyl-synt_C"/>
    <property type="match status" value="1"/>
</dbReference>
<keyword evidence="2" id="KW-0597">Phosphoprotein</keyword>
<accession>E0UL80</accession>
<dbReference type="InterPro" id="IPR016039">
    <property type="entry name" value="Thiolase-like"/>
</dbReference>
<dbReference type="Pfam" id="PF22621">
    <property type="entry name" value="CurL-like_PKS_C"/>
    <property type="match status" value="1"/>
</dbReference>
<dbReference type="EC" id="2.3.1.94" evidence="6"/>
<dbReference type="InterPro" id="IPR020841">
    <property type="entry name" value="PKS_Beta-ketoAc_synthase_dom"/>
</dbReference>
<evidence type="ECO:0000256" key="1">
    <source>
        <dbReference type="ARBA" id="ARBA00022450"/>
    </source>
</evidence>
<evidence type="ECO:0000313" key="6">
    <source>
        <dbReference type="EMBL" id="ADN17710.1"/>
    </source>
</evidence>
<dbReference type="Pfam" id="PF00550">
    <property type="entry name" value="PP-binding"/>
    <property type="match status" value="1"/>
</dbReference>
<dbReference type="InterPro" id="IPR016035">
    <property type="entry name" value="Acyl_Trfase/lysoPLipase"/>
</dbReference>
<protein>
    <submittedName>
        <fullName evidence="6">6-deoxyerythronolide-B synthase</fullName>
        <ecNumber evidence="6">2.3.1.94</ecNumber>
    </submittedName>
</protein>
<evidence type="ECO:0000256" key="3">
    <source>
        <dbReference type="ARBA" id="ARBA00022679"/>
    </source>
</evidence>
<dbReference type="SUPFAM" id="SSF53901">
    <property type="entry name" value="Thiolase-like"/>
    <property type="match status" value="1"/>
</dbReference>
<dbReference type="Pfam" id="PF00109">
    <property type="entry name" value="ketoacyl-synt"/>
    <property type="match status" value="1"/>
</dbReference>
<keyword evidence="6" id="KW-0012">Acyltransferase</keyword>
<dbReference type="InterPro" id="IPR036736">
    <property type="entry name" value="ACP-like_sf"/>
</dbReference>
<evidence type="ECO:0000313" key="7">
    <source>
        <dbReference type="Proteomes" id="UP000008206"/>
    </source>
</evidence>
<dbReference type="Gene3D" id="3.40.47.10">
    <property type="match status" value="1"/>
</dbReference>
<dbReference type="SMART" id="SM01294">
    <property type="entry name" value="PKS_PP_betabranch"/>
    <property type="match status" value="1"/>
</dbReference>
<dbReference type="GO" id="GO:0006633">
    <property type="term" value="P:fatty acid biosynthetic process"/>
    <property type="evidence" value="ECO:0007669"/>
    <property type="project" value="InterPro"/>
</dbReference>
<dbReference type="GO" id="GO:0004312">
    <property type="term" value="F:fatty acid synthase activity"/>
    <property type="evidence" value="ECO:0007669"/>
    <property type="project" value="TreeGrafter"/>
</dbReference>
<dbReference type="Gene3D" id="3.30.70.3290">
    <property type="match status" value="2"/>
</dbReference>
<keyword evidence="1" id="KW-0596">Phosphopantetheine</keyword>
<dbReference type="InterPro" id="IPR020806">
    <property type="entry name" value="PKS_PP-bd"/>
</dbReference>
<dbReference type="GO" id="GO:0047879">
    <property type="term" value="F:erythronolide synthase activity"/>
    <property type="evidence" value="ECO:0007669"/>
    <property type="project" value="UniProtKB-EC"/>
</dbReference>